<dbReference type="HOGENOM" id="CLU_068920_0_0_1"/>
<dbReference type="Gene3D" id="1.10.510.10">
    <property type="entry name" value="Transferase(Phosphotransferase) domain 1"/>
    <property type="match status" value="1"/>
</dbReference>
<dbReference type="GO" id="GO:0005524">
    <property type="term" value="F:ATP binding"/>
    <property type="evidence" value="ECO:0007669"/>
    <property type="project" value="InterPro"/>
</dbReference>
<dbReference type="AlphaFoldDB" id="A0A067T5G8"/>
<protein>
    <recommendedName>
        <fullName evidence="2">Protein kinase domain-containing protein</fullName>
    </recommendedName>
</protein>
<dbReference type="EMBL" id="KL142383">
    <property type="protein sequence ID" value="KDR74263.1"/>
    <property type="molecule type" value="Genomic_DNA"/>
</dbReference>
<dbReference type="SMART" id="SM00220">
    <property type="entry name" value="S_TKc"/>
    <property type="match status" value="1"/>
</dbReference>
<organism evidence="3 4">
    <name type="scientific">Galerina marginata (strain CBS 339.88)</name>
    <dbReference type="NCBI Taxonomy" id="685588"/>
    <lineage>
        <taxon>Eukaryota</taxon>
        <taxon>Fungi</taxon>
        <taxon>Dikarya</taxon>
        <taxon>Basidiomycota</taxon>
        <taxon>Agaricomycotina</taxon>
        <taxon>Agaricomycetes</taxon>
        <taxon>Agaricomycetidae</taxon>
        <taxon>Agaricales</taxon>
        <taxon>Agaricineae</taxon>
        <taxon>Strophariaceae</taxon>
        <taxon>Galerina</taxon>
    </lineage>
</organism>
<proteinExistence type="predicted"/>
<gene>
    <name evidence="3" type="ORF">GALMADRAFT_250041</name>
</gene>
<name>A0A067T5G8_GALM3</name>
<dbReference type="GO" id="GO:0004674">
    <property type="term" value="F:protein serine/threonine kinase activity"/>
    <property type="evidence" value="ECO:0007669"/>
    <property type="project" value="TreeGrafter"/>
</dbReference>
<dbReference type="OrthoDB" id="3030888at2759"/>
<dbReference type="Proteomes" id="UP000027222">
    <property type="component" value="Unassembled WGS sequence"/>
</dbReference>
<evidence type="ECO:0000313" key="3">
    <source>
        <dbReference type="EMBL" id="KDR74263.1"/>
    </source>
</evidence>
<evidence type="ECO:0000313" key="4">
    <source>
        <dbReference type="Proteomes" id="UP000027222"/>
    </source>
</evidence>
<reference evidence="4" key="1">
    <citation type="journal article" date="2014" name="Proc. Natl. Acad. Sci. U.S.A.">
        <title>Extensive sampling of basidiomycete genomes demonstrates inadequacy of the white-rot/brown-rot paradigm for wood decay fungi.</title>
        <authorList>
            <person name="Riley R."/>
            <person name="Salamov A.A."/>
            <person name="Brown D.W."/>
            <person name="Nagy L.G."/>
            <person name="Floudas D."/>
            <person name="Held B.W."/>
            <person name="Levasseur A."/>
            <person name="Lombard V."/>
            <person name="Morin E."/>
            <person name="Otillar R."/>
            <person name="Lindquist E.A."/>
            <person name="Sun H."/>
            <person name="LaButti K.M."/>
            <person name="Schmutz J."/>
            <person name="Jabbour D."/>
            <person name="Luo H."/>
            <person name="Baker S.E."/>
            <person name="Pisabarro A.G."/>
            <person name="Walton J.D."/>
            <person name="Blanchette R.A."/>
            <person name="Henrissat B."/>
            <person name="Martin F."/>
            <person name="Cullen D."/>
            <person name="Hibbett D.S."/>
            <person name="Grigoriev I.V."/>
        </authorList>
    </citation>
    <scope>NUCLEOTIDE SEQUENCE [LARGE SCALE GENOMIC DNA]</scope>
    <source>
        <strain evidence="4">CBS 339.88</strain>
    </source>
</reference>
<sequence>MLNSRFVLIAVTSVAAVGYSIYFLVRRVSPSLGFFHSKEPSNASHEGQDNSTLTSSGYTGPIFFKPPDAKEEAIYKILGSHPCIVKYFGTDPQTGEIMLPSLRKGDLLFHLKTHPSIPLATRLTWAIEIAQGVAHLHARDVIWADPHLQNVLLTDDYHAVLCDFGISVYQAPYSYKFSRGPPPMYACPLGYIARTPRRKDIFGLGVILFVLLSERFPFHDDLSPSPPKEIEAMQRHEEISNDVISRDDGDFDFDKLSPELHRYFGNIVNKCFAIRYQAADVLVTELKEAFSHWRKENEPILVGTDHLNVDLPYPRHPVHCPIEPVQRQYFRESWGPPVYISDLTQD</sequence>
<keyword evidence="4" id="KW-1185">Reference proteome</keyword>
<keyword evidence="1" id="KW-0812">Transmembrane</keyword>
<dbReference type="InterPro" id="IPR051681">
    <property type="entry name" value="Ser/Thr_Kinases-Pseudokinases"/>
</dbReference>
<dbReference type="InterPro" id="IPR011009">
    <property type="entry name" value="Kinase-like_dom_sf"/>
</dbReference>
<dbReference type="Pfam" id="PF00069">
    <property type="entry name" value="Pkinase"/>
    <property type="match status" value="1"/>
</dbReference>
<keyword evidence="1" id="KW-0472">Membrane</keyword>
<dbReference type="STRING" id="685588.A0A067T5G8"/>
<evidence type="ECO:0000256" key="1">
    <source>
        <dbReference type="SAM" id="Phobius"/>
    </source>
</evidence>
<dbReference type="PROSITE" id="PS50011">
    <property type="entry name" value="PROTEIN_KINASE_DOM"/>
    <property type="match status" value="1"/>
</dbReference>
<dbReference type="SUPFAM" id="SSF56112">
    <property type="entry name" value="Protein kinase-like (PK-like)"/>
    <property type="match status" value="1"/>
</dbReference>
<evidence type="ECO:0000259" key="2">
    <source>
        <dbReference type="PROSITE" id="PS50011"/>
    </source>
</evidence>
<keyword evidence="1" id="KW-1133">Transmembrane helix</keyword>
<accession>A0A067T5G8</accession>
<dbReference type="InterPro" id="IPR000719">
    <property type="entry name" value="Prot_kinase_dom"/>
</dbReference>
<feature type="transmembrane region" description="Helical" evidence="1">
    <location>
        <begin position="6"/>
        <end position="25"/>
    </location>
</feature>
<feature type="domain" description="Protein kinase" evidence="2">
    <location>
        <begin position="1"/>
        <end position="290"/>
    </location>
</feature>
<dbReference type="PANTHER" id="PTHR44329">
    <property type="entry name" value="SERINE/THREONINE-PROTEIN KINASE TNNI3K-RELATED"/>
    <property type="match status" value="1"/>
</dbReference>